<evidence type="ECO:0000313" key="2">
    <source>
        <dbReference type="EMBL" id="APX11408.1"/>
    </source>
</evidence>
<evidence type="ECO:0000259" key="1">
    <source>
        <dbReference type="PROSITE" id="PS50206"/>
    </source>
</evidence>
<dbReference type="SMART" id="SM00450">
    <property type="entry name" value="RHOD"/>
    <property type="match status" value="1"/>
</dbReference>
<dbReference type="KEGG" id="tom:BWR18_06730"/>
<dbReference type="PROSITE" id="PS50206">
    <property type="entry name" value="RHODANESE_3"/>
    <property type="match status" value="1"/>
</dbReference>
<dbReference type="STRING" id="299262.BWR18_06730"/>
<dbReference type="SUPFAM" id="SSF52821">
    <property type="entry name" value="Rhodanese/Cell cycle control phosphatase"/>
    <property type="match status" value="1"/>
</dbReference>
<proteinExistence type="predicted"/>
<feature type="domain" description="Rhodanese" evidence="1">
    <location>
        <begin position="19"/>
        <end position="109"/>
    </location>
</feature>
<dbReference type="Proteomes" id="UP000186336">
    <property type="component" value="Chromosome"/>
</dbReference>
<name>A0A1P8MTN6_9RHOB</name>
<gene>
    <name evidence="2" type="ORF">BWR18_06730</name>
</gene>
<dbReference type="Gene3D" id="3.40.250.10">
    <property type="entry name" value="Rhodanese-like domain"/>
    <property type="match status" value="1"/>
</dbReference>
<dbReference type="InterPro" id="IPR001763">
    <property type="entry name" value="Rhodanese-like_dom"/>
</dbReference>
<keyword evidence="3" id="KW-1185">Reference proteome</keyword>
<accession>A0A1P8MTN6</accession>
<dbReference type="EMBL" id="CP019312">
    <property type="protein sequence ID" value="APX11408.1"/>
    <property type="molecule type" value="Genomic_DNA"/>
</dbReference>
<sequence length="242" mass="26110">MDHAKYSLHADQLLPLLGTHQTPQLIDIRLPEDIADDPYRLPTAQHVPHRNIIAQLDTLDRTRAVVTICQKGLKLSHGAAAILRSAGFDARALEGGSVAWRGNGNTVVALDAAPACGTPWVLPATHDRRAALRAWVIRRWFDPDAPLLWVPVQHVDAVAHRFDAHAFADDTPLAPACAARGLSDPSLLAYVASIDTGQAPGTAWIDMLPNLHKTDEELADAALAVLDAAWAAHRHHTGQEAA</sequence>
<dbReference type="RefSeq" id="WP_076627270.1">
    <property type="nucleotide sequence ID" value="NZ_CP019312.1"/>
</dbReference>
<dbReference type="AlphaFoldDB" id="A0A1P8MTN6"/>
<dbReference type="InterPro" id="IPR036873">
    <property type="entry name" value="Rhodanese-like_dom_sf"/>
</dbReference>
<dbReference type="OrthoDB" id="9784302at2"/>
<protein>
    <recommendedName>
        <fullName evidence="1">Rhodanese domain-containing protein</fullName>
    </recommendedName>
</protein>
<reference evidence="2 3" key="1">
    <citation type="submission" date="2017-01" db="EMBL/GenBank/DDBJ databases">
        <title>Complete genome of Tateyamaria omphalii DOK1-4 isolated from seawater in Dokdo.</title>
        <authorList>
            <person name="Kim J.H."/>
            <person name="Chi W.-J."/>
        </authorList>
    </citation>
    <scope>NUCLEOTIDE SEQUENCE [LARGE SCALE GENOMIC DNA]</scope>
    <source>
        <strain evidence="2 3">DOK1-4</strain>
    </source>
</reference>
<dbReference type="Pfam" id="PF00581">
    <property type="entry name" value="Rhodanese"/>
    <property type="match status" value="1"/>
</dbReference>
<evidence type="ECO:0000313" key="3">
    <source>
        <dbReference type="Proteomes" id="UP000186336"/>
    </source>
</evidence>
<organism evidence="2 3">
    <name type="scientific">Tateyamaria omphalii</name>
    <dbReference type="NCBI Taxonomy" id="299262"/>
    <lineage>
        <taxon>Bacteria</taxon>
        <taxon>Pseudomonadati</taxon>
        <taxon>Pseudomonadota</taxon>
        <taxon>Alphaproteobacteria</taxon>
        <taxon>Rhodobacterales</taxon>
        <taxon>Roseobacteraceae</taxon>
        <taxon>Tateyamaria</taxon>
    </lineage>
</organism>